<accession>A0ABW2SLG4</accession>
<dbReference type="RefSeq" id="WP_380973704.1">
    <property type="nucleotide sequence ID" value="NZ_JBHTEF010000001.1"/>
</dbReference>
<proteinExistence type="predicted"/>
<comment type="caution">
    <text evidence="1">The sequence shown here is derived from an EMBL/GenBank/DDBJ whole genome shotgun (WGS) entry which is preliminary data.</text>
</comment>
<keyword evidence="2" id="KW-1185">Reference proteome</keyword>
<name>A0ABW2SLG4_9ACTO</name>
<reference evidence="2" key="1">
    <citation type="journal article" date="2019" name="Int. J. Syst. Evol. Microbiol.">
        <title>The Global Catalogue of Microorganisms (GCM) 10K type strain sequencing project: providing services to taxonomists for standard genome sequencing and annotation.</title>
        <authorList>
            <consortium name="The Broad Institute Genomics Platform"/>
            <consortium name="The Broad Institute Genome Sequencing Center for Infectious Disease"/>
            <person name="Wu L."/>
            <person name="Ma J."/>
        </authorList>
    </citation>
    <scope>NUCLEOTIDE SEQUENCE [LARGE SCALE GENOMIC DNA]</scope>
    <source>
        <strain evidence="2">CCUG 56698</strain>
    </source>
</reference>
<protein>
    <recommendedName>
        <fullName evidence="3">DUF559 domain-containing protein</fullName>
    </recommendedName>
</protein>
<dbReference type="Proteomes" id="UP001596527">
    <property type="component" value="Unassembled WGS sequence"/>
</dbReference>
<evidence type="ECO:0008006" key="3">
    <source>
        <dbReference type="Google" id="ProtNLM"/>
    </source>
</evidence>
<evidence type="ECO:0000313" key="1">
    <source>
        <dbReference type="EMBL" id="MFC7580981.1"/>
    </source>
</evidence>
<organism evidence="1 2">
    <name type="scientific">Schaalia naturae</name>
    <dbReference type="NCBI Taxonomy" id="635203"/>
    <lineage>
        <taxon>Bacteria</taxon>
        <taxon>Bacillati</taxon>
        <taxon>Actinomycetota</taxon>
        <taxon>Actinomycetes</taxon>
        <taxon>Actinomycetales</taxon>
        <taxon>Actinomycetaceae</taxon>
        <taxon>Schaalia</taxon>
    </lineage>
</organism>
<sequence>MELFEGDAVRAPSGIRVTSPLRTACDLAMSSTIDRATTWIEGFLRAGLITSEQLRTAVDERRGRRGVRILRRAAQLADPRSESPQETAVRLRLLEAGLPAPDLQIEVRTGQEELIASTTLRIDLGWHTKRKPGEDGGTPGPEGGVAIEYDGAAFHPREGPVAAHDATRLTVLRAHGWDVSVLVSEDLSGDERSFEIEVGRRLGREVRAGPRAAWRPTRTNIFRNAWTRAKEPWWTRWRPPGGR</sequence>
<evidence type="ECO:0000313" key="2">
    <source>
        <dbReference type="Proteomes" id="UP001596527"/>
    </source>
</evidence>
<gene>
    <name evidence="1" type="ORF">ACFQWG_07190</name>
</gene>
<dbReference type="EMBL" id="JBHTEF010000001">
    <property type="protein sequence ID" value="MFC7580981.1"/>
    <property type="molecule type" value="Genomic_DNA"/>
</dbReference>